<dbReference type="InterPro" id="IPR000792">
    <property type="entry name" value="Tscrpt_reg_LuxR_C"/>
</dbReference>
<dbReference type="SMART" id="SM00421">
    <property type="entry name" value="HTH_LUXR"/>
    <property type="match status" value="1"/>
</dbReference>
<feature type="transmembrane region" description="Helical" evidence="4">
    <location>
        <begin position="218"/>
        <end position="244"/>
    </location>
</feature>
<organism evidence="6 7">
    <name type="scientific">Slackia exigua (strain ATCC 700122 / DSM 15923 / CIP 105133 / JCM 11022 / KCTC 5966 / S-7)</name>
    <dbReference type="NCBI Taxonomy" id="649764"/>
    <lineage>
        <taxon>Bacteria</taxon>
        <taxon>Bacillati</taxon>
        <taxon>Actinomycetota</taxon>
        <taxon>Coriobacteriia</taxon>
        <taxon>Eggerthellales</taxon>
        <taxon>Eggerthellaceae</taxon>
        <taxon>Slackia</taxon>
    </lineage>
</organism>
<dbReference type="Gene3D" id="1.10.10.10">
    <property type="entry name" value="Winged helix-like DNA-binding domain superfamily/Winged helix DNA-binding domain"/>
    <property type="match status" value="1"/>
</dbReference>
<dbReference type="InterPro" id="IPR036388">
    <property type="entry name" value="WH-like_DNA-bd_sf"/>
</dbReference>
<keyword evidence="1" id="KW-0805">Transcription regulation</keyword>
<dbReference type="CDD" id="cd06170">
    <property type="entry name" value="LuxR_C_like"/>
    <property type="match status" value="1"/>
</dbReference>
<evidence type="ECO:0000313" key="6">
    <source>
        <dbReference type="EMBL" id="EEZ62222.1"/>
    </source>
</evidence>
<dbReference type="Pfam" id="PF00196">
    <property type="entry name" value="GerE"/>
    <property type="match status" value="1"/>
</dbReference>
<keyword evidence="4" id="KW-0812">Transmembrane</keyword>
<feature type="transmembrane region" description="Helical" evidence="4">
    <location>
        <begin position="369"/>
        <end position="393"/>
    </location>
</feature>
<dbReference type="PANTHER" id="PTHR44688">
    <property type="entry name" value="DNA-BINDING TRANSCRIPTIONAL ACTIVATOR DEVR_DOSR"/>
    <property type="match status" value="1"/>
</dbReference>
<dbReference type="SUPFAM" id="SSF46894">
    <property type="entry name" value="C-terminal effector domain of the bipartite response regulators"/>
    <property type="match status" value="1"/>
</dbReference>
<feature type="transmembrane region" description="Helical" evidence="4">
    <location>
        <begin position="34"/>
        <end position="59"/>
    </location>
</feature>
<dbReference type="EMBL" id="ACUX02000004">
    <property type="protein sequence ID" value="EEZ62222.1"/>
    <property type="molecule type" value="Genomic_DNA"/>
</dbReference>
<dbReference type="InterPro" id="IPR016032">
    <property type="entry name" value="Sig_transdc_resp-reg_C-effctor"/>
</dbReference>
<evidence type="ECO:0000256" key="2">
    <source>
        <dbReference type="ARBA" id="ARBA00023125"/>
    </source>
</evidence>
<dbReference type="Proteomes" id="UP000006001">
    <property type="component" value="Unassembled WGS sequence"/>
</dbReference>
<dbReference type="HOGENOM" id="CLU_533054_0_0_11"/>
<feature type="transmembrane region" description="Helical" evidence="4">
    <location>
        <begin position="180"/>
        <end position="197"/>
    </location>
</feature>
<feature type="transmembrane region" description="Helical" evidence="4">
    <location>
        <begin position="123"/>
        <end position="142"/>
    </location>
</feature>
<protein>
    <submittedName>
        <fullName evidence="6">Transcriptional regulator, LuxR family</fullName>
    </submittedName>
</protein>
<dbReference type="PROSITE" id="PS00622">
    <property type="entry name" value="HTH_LUXR_1"/>
    <property type="match status" value="1"/>
</dbReference>
<sequence>MVQAFMSKRRSKRIMEHMGDTLETQETAFDVRRLLMLGLGFGCLFGATGAAMFGAGGYFGPVSSFGDVSTPAAMCLRLGAIALIAVLGLAGRHAVRMPLVIGAAVAAAAGGIVVSFVPSVPLSIAAGALEGAGEGVLLYAWFMLLSSRHREEIVFATLIGFLVAWASFVAAPHLDRTMQAALYAVLTFVSAFAFLHEDASCASCAPDGGFDRSQIARVPWFSVCVTILCTMLASALFGTVSIVFPATNGSLTYALFATTTLADIMITYMLMTLAKDWTQSVWIPTLVMLFIALLFSCFMTTDAIRLAVALMMATMFGYFFLRWPVFAGMLSDLRLPRSFAAGIVLVLTNGFFMYRLGESVGRSLPESVFNVNGVAGVMTLLVVVSFGIAAGLARILSTKGGIAAAFSGSADMDAEEASAGEPADPVAAFAETLESHFDDLSAQFGLTPREREIAMLTAQGFTSTYIADKLVISASTVRFHQQNVYRKLDIHSRHELIELANADLIAASRNA</sequence>
<gene>
    <name evidence="6" type="ORF">HMPREF0762_00316</name>
</gene>
<feature type="transmembrane region" description="Helical" evidence="4">
    <location>
        <begin position="282"/>
        <end position="301"/>
    </location>
</feature>
<evidence type="ECO:0000256" key="3">
    <source>
        <dbReference type="ARBA" id="ARBA00023163"/>
    </source>
</evidence>
<feature type="transmembrane region" description="Helical" evidence="4">
    <location>
        <begin position="338"/>
        <end position="357"/>
    </location>
</feature>
<dbReference type="AlphaFoldDB" id="D0WET4"/>
<feature type="transmembrane region" description="Helical" evidence="4">
    <location>
        <begin position="97"/>
        <end position="117"/>
    </location>
</feature>
<keyword evidence="2" id="KW-0238">DNA-binding</keyword>
<keyword evidence="3" id="KW-0804">Transcription</keyword>
<evidence type="ECO:0000256" key="4">
    <source>
        <dbReference type="SAM" id="Phobius"/>
    </source>
</evidence>
<dbReference type="GO" id="GO:0003677">
    <property type="term" value="F:DNA binding"/>
    <property type="evidence" value="ECO:0007669"/>
    <property type="project" value="UniProtKB-KW"/>
</dbReference>
<feature type="transmembrane region" description="Helical" evidence="4">
    <location>
        <begin position="154"/>
        <end position="174"/>
    </location>
</feature>
<reference evidence="6" key="1">
    <citation type="submission" date="2009-10" db="EMBL/GenBank/DDBJ databases">
        <authorList>
            <person name="Weinstock G."/>
            <person name="Sodergren E."/>
            <person name="Clifton S."/>
            <person name="Fulton L."/>
            <person name="Fulton B."/>
            <person name="Courtney L."/>
            <person name="Fronick C."/>
            <person name="Harrison M."/>
            <person name="Strong C."/>
            <person name="Farmer C."/>
            <person name="Delahaunty K."/>
            <person name="Markovic C."/>
            <person name="Hall O."/>
            <person name="Minx P."/>
            <person name="Tomlinson C."/>
            <person name="Mitreva M."/>
            <person name="Nelson J."/>
            <person name="Hou S."/>
            <person name="Wollam A."/>
            <person name="Pepin K.H."/>
            <person name="Johnson M."/>
            <person name="Bhonagiri V."/>
            <person name="Nash W.E."/>
            <person name="Warren W."/>
            <person name="Chinwalla A."/>
            <person name="Mardis E.R."/>
            <person name="Wilson R.K."/>
        </authorList>
    </citation>
    <scope>NUCLEOTIDE SEQUENCE [LARGE SCALE GENOMIC DNA]</scope>
    <source>
        <strain evidence="6">ATCC 700122</strain>
    </source>
</reference>
<feature type="transmembrane region" description="Helical" evidence="4">
    <location>
        <begin position="307"/>
        <end position="326"/>
    </location>
</feature>
<evidence type="ECO:0000259" key="5">
    <source>
        <dbReference type="PROSITE" id="PS50043"/>
    </source>
</evidence>
<proteinExistence type="predicted"/>
<evidence type="ECO:0000313" key="7">
    <source>
        <dbReference type="Proteomes" id="UP000006001"/>
    </source>
</evidence>
<dbReference type="PANTHER" id="PTHR44688:SF16">
    <property type="entry name" value="DNA-BINDING TRANSCRIPTIONAL ACTIVATOR DEVR_DOSR"/>
    <property type="match status" value="1"/>
</dbReference>
<keyword evidence="7" id="KW-1185">Reference proteome</keyword>
<name>D0WET4_SLAES</name>
<keyword evidence="4" id="KW-1133">Transmembrane helix</keyword>
<dbReference type="GO" id="GO:0006355">
    <property type="term" value="P:regulation of DNA-templated transcription"/>
    <property type="evidence" value="ECO:0007669"/>
    <property type="project" value="InterPro"/>
</dbReference>
<keyword evidence="4" id="KW-0472">Membrane</keyword>
<dbReference type="PRINTS" id="PR00038">
    <property type="entry name" value="HTHLUXR"/>
</dbReference>
<dbReference type="eggNOG" id="COG2197">
    <property type="taxonomic scope" value="Bacteria"/>
</dbReference>
<evidence type="ECO:0000256" key="1">
    <source>
        <dbReference type="ARBA" id="ARBA00023015"/>
    </source>
</evidence>
<feature type="transmembrane region" description="Helical" evidence="4">
    <location>
        <begin position="250"/>
        <end position="270"/>
    </location>
</feature>
<comment type="caution">
    <text evidence="6">The sequence shown here is derived from an EMBL/GenBank/DDBJ whole genome shotgun (WGS) entry which is preliminary data.</text>
</comment>
<accession>D0WET4</accession>
<dbReference type="PROSITE" id="PS50043">
    <property type="entry name" value="HTH_LUXR_2"/>
    <property type="match status" value="1"/>
</dbReference>
<feature type="transmembrane region" description="Helical" evidence="4">
    <location>
        <begin position="71"/>
        <end position="90"/>
    </location>
</feature>
<feature type="domain" description="HTH luxR-type" evidence="5">
    <location>
        <begin position="439"/>
        <end position="504"/>
    </location>
</feature>
<dbReference type="STRING" id="649764.HMPREF0762_00316"/>